<organism evidence="2">
    <name type="scientific">bioreactor metagenome</name>
    <dbReference type="NCBI Taxonomy" id="1076179"/>
    <lineage>
        <taxon>unclassified sequences</taxon>
        <taxon>metagenomes</taxon>
        <taxon>ecological metagenomes</taxon>
    </lineage>
</organism>
<protein>
    <submittedName>
        <fullName evidence="2">Uncharacterized protein</fullName>
    </submittedName>
</protein>
<dbReference type="EMBL" id="VSSQ01004210">
    <property type="protein sequence ID" value="MPM24209.1"/>
    <property type="molecule type" value="Genomic_DNA"/>
</dbReference>
<dbReference type="AlphaFoldDB" id="A0A644Y7C6"/>
<evidence type="ECO:0000313" key="2">
    <source>
        <dbReference type="EMBL" id="MPM24209.1"/>
    </source>
</evidence>
<feature type="region of interest" description="Disordered" evidence="1">
    <location>
        <begin position="67"/>
        <end position="87"/>
    </location>
</feature>
<accession>A0A644Y7C6</accession>
<comment type="caution">
    <text evidence="2">The sequence shown here is derived from an EMBL/GenBank/DDBJ whole genome shotgun (WGS) entry which is preliminary data.</text>
</comment>
<feature type="compositionally biased region" description="Polar residues" evidence="1">
    <location>
        <begin position="67"/>
        <end position="78"/>
    </location>
</feature>
<gene>
    <name evidence="2" type="ORF">SDC9_70690</name>
</gene>
<name>A0A644Y7C6_9ZZZZ</name>
<reference evidence="2" key="1">
    <citation type="submission" date="2019-08" db="EMBL/GenBank/DDBJ databases">
        <authorList>
            <person name="Kucharzyk K."/>
            <person name="Murdoch R.W."/>
            <person name="Higgins S."/>
            <person name="Loffler F."/>
        </authorList>
    </citation>
    <scope>NUCLEOTIDE SEQUENCE</scope>
</reference>
<evidence type="ECO:0000256" key="1">
    <source>
        <dbReference type="SAM" id="MobiDB-lite"/>
    </source>
</evidence>
<sequence>MAVLPRLSVIIVRIVFVPAVVSSFVENEFPEYVEPLTVVEIEETDEPYAPMAEISTFSLLLRCTKQPNCASSPSSASENETEPVGTTEAGIAAVTLTCVVPISVPPE</sequence>
<proteinExistence type="predicted"/>